<dbReference type="Proteomes" id="UP000249081">
    <property type="component" value="Unassembled WGS sequence"/>
</dbReference>
<dbReference type="Gene3D" id="1.10.443.30">
    <property type="entry name" value="Telomere resolvase"/>
    <property type="match status" value="1"/>
</dbReference>
<sequence>MASLSQTFDTTRAEIVAAMEQRIENGDRTKLTKKELEELIAILVAQLVEMNARGTDTKAAIDRLCAAEQVLLERAYPPSSINSVYFPRYTKAIKAAIEAGRISLNGKNSYPRRWTKRNPLPGEPSSGSESRHYALDGFTYPIEVQAQLRAATTQNANARQDDRQPVDLDAYLGKINLLLASNDPIDLIIAIAAVTGRRHTEVVSLGQLQPHVKRPQHVSCIPAVTNAEA</sequence>
<dbReference type="InterPro" id="IPR038280">
    <property type="entry name" value="ResT/TelK_cat_sf"/>
</dbReference>
<gene>
    <name evidence="3" type="ORF">DCF17_20730</name>
</gene>
<dbReference type="EMBL" id="QBMN01000215">
    <property type="protein sequence ID" value="PZO34247.1"/>
    <property type="molecule type" value="Genomic_DNA"/>
</dbReference>
<feature type="region of interest" description="Disordered" evidence="1">
    <location>
        <begin position="110"/>
        <end position="129"/>
    </location>
</feature>
<evidence type="ECO:0000313" key="4">
    <source>
        <dbReference type="Proteomes" id="UP000249081"/>
    </source>
</evidence>
<evidence type="ECO:0000256" key="1">
    <source>
        <dbReference type="SAM" id="MobiDB-lite"/>
    </source>
</evidence>
<dbReference type="InterPro" id="IPR032047">
    <property type="entry name" value="ResT/TelK_cat"/>
</dbReference>
<comment type="caution">
    <text evidence="3">The sequence shown here is derived from an EMBL/GenBank/DDBJ whole genome shotgun (WGS) entry which is preliminary data.</text>
</comment>
<evidence type="ECO:0000313" key="3">
    <source>
        <dbReference type="EMBL" id="PZO34247.1"/>
    </source>
</evidence>
<evidence type="ECO:0000259" key="2">
    <source>
        <dbReference type="Pfam" id="PF16684"/>
    </source>
</evidence>
<reference evidence="3 4" key="2">
    <citation type="submission" date="2018-06" db="EMBL/GenBank/DDBJ databases">
        <title>Metagenomic assembly of (sub)arctic Cyanobacteria and their associated microbiome from non-axenic cultures.</title>
        <authorList>
            <person name="Baurain D."/>
        </authorList>
    </citation>
    <scope>NUCLEOTIDE SEQUENCE [LARGE SCALE GENOMIC DNA]</scope>
    <source>
        <strain evidence="3">ULC041bin1</strain>
    </source>
</reference>
<feature type="domain" description="Telomere resolvase ResT/TelK catalytic" evidence="2">
    <location>
        <begin position="163"/>
        <end position="210"/>
    </location>
</feature>
<accession>A0A2W4VS67</accession>
<dbReference type="Pfam" id="PF16684">
    <property type="entry name" value="ResT-TelK_cat"/>
    <property type="match status" value="1"/>
</dbReference>
<organism evidence="3 4">
    <name type="scientific">Shackletoniella antarctica</name>
    <dbReference type="NCBI Taxonomy" id="268115"/>
    <lineage>
        <taxon>Bacteria</taxon>
        <taxon>Bacillati</taxon>
        <taxon>Cyanobacteriota</taxon>
        <taxon>Cyanophyceae</taxon>
        <taxon>Oculatellales</taxon>
        <taxon>Oculatellaceae</taxon>
        <taxon>Shackletoniella</taxon>
    </lineage>
</organism>
<dbReference type="AlphaFoldDB" id="A0A2W4VS67"/>
<protein>
    <recommendedName>
        <fullName evidence="2">Telomere resolvase ResT/TelK catalytic domain-containing protein</fullName>
    </recommendedName>
</protein>
<reference evidence="4" key="1">
    <citation type="submission" date="2018-04" db="EMBL/GenBank/DDBJ databases">
        <authorList>
            <person name="Cornet L."/>
        </authorList>
    </citation>
    <scope>NUCLEOTIDE SEQUENCE [LARGE SCALE GENOMIC DNA]</scope>
</reference>
<name>A0A2W4VS67_9CYAN</name>
<proteinExistence type="predicted"/>